<organism evidence="1 2">
    <name type="scientific">Microcoleus anatoxicus PTRS2</name>
    <dbReference type="NCBI Taxonomy" id="2705321"/>
    <lineage>
        <taxon>Bacteria</taxon>
        <taxon>Bacillati</taxon>
        <taxon>Cyanobacteriota</taxon>
        <taxon>Cyanophyceae</taxon>
        <taxon>Oscillatoriophycideae</taxon>
        <taxon>Oscillatoriales</taxon>
        <taxon>Microcoleaceae</taxon>
        <taxon>Microcoleus</taxon>
        <taxon>Microcoleus anatoxicus</taxon>
    </lineage>
</organism>
<sequence length="158" mass="17411">MLETFSQCLNLSPETSESLLSLPLTTLLDSPELSQLLGSLDTNLLKETLPTAGTVLAQKLPPFYDWLQTELGIKNVPDSPDHATKWVVGFLRNQESLTRLVELHKSIPRQALERSIPRLVSAFDEVQPTAVKQEWEKAVAALCLVLAVAARENPSPAL</sequence>
<protein>
    <submittedName>
        <fullName evidence="1">Uncharacterized protein</fullName>
    </submittedName>
</protein>
<evidence type="ECO:0000313" key="1">
    <source>
        <dbReference type="EMBL" id="MEK0183967.1"/>
    </source>
</evidence>
<accession>A0ABU8YHX6</accession>
<dbReference type="RefSeq" id="WP_340519706.1">
    <property type="nucleotide sequence ID" value="NZ_JBBLXS010000028.1"/>
</dbReference>
<dbReference type="Proteomes" id="UP001384579">
    <property type="component" value="Unassembled WGS sequence"/>
</dbReference>
<evidence type="ECO:0000313" key="2">
    <source>
        <dbReference type="Proteomes" id="UP001384579"/>
    </source>
</evidence>
<reference evidence="1 2" key="1">
    <citation type="journal article" date="2020" name="Harmful Algae">
        <title>Molecular and morphological characterization of a novel dihydroanatoxin-a producing Microcoleus species (cyanobacteria) from the Russian River, California, USA.</title>
        <authorList>
            <person name="Conklin K.Y."/>
            <person name="Stancheva R."/>
            <person name="Otten T.G."/>
            <person name="Fadness R."/>
            <person name="Boyer G.L."/>
            <person name="Read B."/>
            <person name="Zhang X."/>
            <person name="Sheath R.G."/>
        </authorList>
    </citation>
    <scope>NUCLEOTIDE SEQUENCE [LARGE SCALE GENOMIC DNA]</scope>
    <source>
        <strain evidence="1 2">PTRS2</strain>
    </source>
</reference>
<comment type="caution">
    <text evidence="1">The sequence shown here is derived from an EMBL/GenBank/DDBJ whole genome shotgun (WGS) entry which is preliminary data.</text>
</comment>
<dbReference type="EMBL" id="JBBLXS010000028">
    <property type="protein sequence ID" value="MEK0183967.1"/>
    <property type="molecule type" value="Genomic_DNA"/>
</dbReference>
<keyword evidence="2" id="KW-1185">Reference proteome</keyword>
<gene>
    <name evidence="1" type="ORF">WMG39_03790</name>
</gene>
<proteinExistence type="predicted"/>
<name>A0ABU8YHX6_9CYAN</name>